<keyword evidence="3 21" id="KW-0645">Protease</keyword>
<evidence type="ECO:0000256" key="7">
    <source>
        <dbReference type="ARBA" id="ARBA00022833"/>
    </source>
</evidence>
<keyword evidence="23" id="KW-1185">Reference proteome</keyword>
<evidence type="ECO:0000256" key="5">
    <source>
        <dbReference type="ARBA" id="ARBA00022729"/>
    </source>
</evidence>
<dbReference type="OrthoDB" id="10029630at2759"/>
<dbReference type="EC" id="3.4.-.-" evidence="21"/>
<feature type="binding site" evidence="16">
    <location>
        <position position="378"/>
    </location>
    <ligand>
        <name>Zn(2+)</name>
        <dbReference type="ChEBI" id="CHEBI:29105"/>
        <label>1</label>
        <note>catalytic</note>
    </ligand>
</feature>
<dbReference type="GO" id="GO:0046872">
    <property type="term" value="F:metal ion binding"/>
    <property type="evidence" value="ECO:0007669"/>
    <property type="project" value="UniProtKB-KW"/>
</dbReference>
<keyword evidence="10 14" id="KW-0325">Glycoprotein</keyword>
<feature type="disulfide bond" evidence="17">
    <location>
        <begin position="531"/>
        <end position="543"/>
    </location>
</feature>
<feature type="binding site" evidence="19">
    <location>
        <position position="406"/>
    </location>
    <ligand>
        <name>Zn(2+)</name>
        <dbReference type="ChEBI" id="CHEBI:29105"/>
        <label>2</label>
        <note>catalytic</note>
    </ligand>
</feature>
<keyword evidence="4 16" id="KW-0479">Metal-binding</keyword>
<accession>A0A9C6WSG0</accession>
<evidence type="ECO:0000256" key="20">
    <source>
        <dbReference type="PROSITE-ProRule" id="PRU01355"/>
    </source>
</evidence>
<dbReference type="PRINTS" id="PR00791">
    <property type="entry name" value="PEPDIPTASEA"/>
</dbReference>
<evidence type="ECO:0000256" key="21">
    <source>
        <dbReference type="RuleBase" id="RU361144"/>
    </source>
</evidence>
<evidence type="ECO:0000256" key="19">
    <source>
        <dbReference type="PIRSR" id="PIRSR601548-8"/>
    </source>
</evidence>
<evidence type="ECO:0000256" key="17">
    <source>
        <dbReference type="PIRSR" id="PIRSR601548-4"/>
    </source>
</evidence>
<dbReference type="FunFam" id="1.10.1370.30:FF:000004">
    <property type="entry name" value="Angiotensin-converting enzyme"/>
    <property type="match status" value="1"/>
</dbReference>
<dbReference type="SUPFAM" id="SSF55486">
    <property type="entry name" value="Metalloproteases ('zincins'), catalytic domain"/>
    <property type="match status" value="1"/>
</dbReference>
<comment type="caution">
    <text evidence="20">Lacks conserved residue(s) required for the propagation of feature annotation.</text>
</comment>
<feature type="binding site" evidence="16">
    <location>
        <position position="382"/>
    </location>
    <ligand>
        <name>Zn(2+)</name>
        <dbReference type="ChEBI" id="CHEBI:29105"/>
        <label>1</label>
        <note>catalytic</note>
    </ligand>
</feature>
<dbReference type="GO" id="GO:0004180">
    <property type="term" value="F:carboxypeptidase activity"/>
    <property type="evidence" value="ECO:0007669"/>
    <property type="project" value="UniProtKB-KW"/>
</dbReference>
<dbReference type="GO" id="GO:0008241">
    <property type="term" value="F:peptidyl-dipeptidase activity"/>
    <property type="evidence" value="ECO:0007669"/>
    <property type="project" value="UniProtKB-EC"/>
</dbReference>
<feature type="binding site" evidence="19">
    <location>
        <position position="378"/>
    </location>
    <ligand>
        <name>Zn(2+)</name>
        <dbReference type="ChEBI" id="CHEBI:29105"/>
        <label>2</label>
        <note>catalytic</note>
    </ligand>
</feature>
<protein>
    <recommendedName>
        <fullName evidence="12 21">Angiotensin-converting enzyme</fullName>
        <ecNumber evidence="21">3.4.-.-</ecNumber>
    </recommendedName>
</protein>
<dbReference type="PANTHER" id="PTHR10514:SF45">
    <property type="entry name" value="ANGIOTENSIN-CONVERTING ENZYME"/>
    <property type="match status" value="1"/>
</dbReference>
<feature type="active site" description="Proton donor 2" evidence="18">
    <location>
        <position position="506"/>
    </location>
</feature>
<dbReference type="Gene3D" id="1.10.1370.30">
    <property type="match status" value="1"/>
</dbReference>
<dbReference type="Pfam" id="PF01401">
    <property type="entry name" value="Peptidase_M2"/>
    <property type="match status" value="1"/>
</dbReference>
<evidence type="ECO:0000256" key="18">
    <source>
        <dbReference type="PIRSR" id="PIRSR601548-6"/>
    </source>
</evidence>
<feature type="signal peptide" evidence="22">
    <location>
        <begin position="1"/>
        <end position="22"/>
    </location>
</feature>
<evidence type="ECO:0000313" key="24">
    <source>
        <dbReference type="RefSeq" id="XP_052120120.1"/>
    </source>
</evidence>
<evidence type="ECO:0000256" key="10">
    <source>
        <dbReference type="ARBA" id="ARBA00023180"/>
    </source>
</evidence>
<gene>
    <name evidence="24 25" type="primary">LOC113208755</name>
</gene>
<dbReference type="InterPro" id="IPR001548">
    <property type="entry name" value="Peptidase_M2"/>
</dbReference>
<dbReference type="GO" id="GO:0005886">
    <property type="term" value="C:plasma membrane"/>
    <property type="evidence" value="ECO:0007669"/>
    <property type="project" value="TreeGrafter"/>
</dbReference>
<evidence type="ECO:0000256" key="22">
    <source>
        <dbReference type="SAM" id="SignalP"/>
    </source>
</evidence>
<evidence type="ECO:0000256" key="6">
    <source>
        <dbReference type="ARBA" id="ARBA00022801"/>
    </source>
</evidence>
<dbReference type="GO" id="GO:0006508">
    <property type="term" value="P:proteolysis"/>
    <property type="evidence" value="ECO:0007669"/>
    <property type="project" value="UniProtKB-KW"/>
</dbReference>
<feature type="binding site" evidence="19">
    <location>
        <position position="382"/>
    </location>
    <ligand>
        <name>Zn(2+)</name>
        <dbReference type="ChEBI" id="CHEBI:29105"/>
        <label>2</label>
        <note>catalytic</note>
    </ligand>
</feature>
<evidence type="ECO:0000256" key="16">
    <source>
        <dbReference type="PIRSR" id="PIRSR601548-3"/>
    </source>
</evidence>
<dbReference type="PANTHER" id="PTHR10514">
    <property type="entry name" value="ANGIOTENSIN-CONVERTING ENZYME"/>
    <property type="match status" value="1"/>
</dbReference>
<dbReference type="GO" id="GO:0008237">
    <property type="term" value="F:metallopeptidase activity"/>
    <property type="evidence" value="ECO:0007669"/>
    <property type="project" value="UniProtKB-KW"/>
</dbReference>
<evidence type="ECO:0000256" key="14">
    <source>
        <dbReference type="PIRSR" id="PIRSR601548-10"/>
    </source>
</evidence>
<name>A0A9C6WSG0_FRAOC</name>
<dbReference type="Proteomes" id="UP000504606">
    <property type="component" value="Unplaced"/>
</dbReference>
<feature type="active site" description="Proton acceptor 2" evidence="18">
    <location>
        <position position="379"/>
    </location>
</feature>
<evidence type="ECO:0000256" key="11">
    <source>
        <dbReference type="ARBA" id="ARBA00036868"/>
    </source>
</evidence>
<evidence type="ECO:0000256" key="15">
    <source>
        <dbReference type="PIRSR" id="PIRSR601548-2"/>
    </source>
</evidence>
<reference evidence="24 25" key="1">
    <citation type="submission" date="2025-04" db="UniProtKB">
        <authorList>
            <consortium name="RefSeq"/>
        </authorList>
    </citation>
    <scope>IDENTIFICATION</scope>
    <source>
        <tissue evidence="24 25">Whole organism</tissue>
    </source>
</reference>
<evidence type="ECO:0000256" key="4">
    <source>
        <dbReference type="ARBA" id="ARBA00022723"/>
    </source>
</evidence>
<evidence type="ECO:0000256" key="3">
    <source>
        <dbReference type="ARBA" id="ARBA00022670"/>
    </source>
</evidence>
<evidence type="ECO:0000256" key="12">
    <source>
        <dbReference type="ARBA" id="ARBA00039858"/>
    </source>
</evidence>
<feature type="binding site" evidence="15">
    <location>
        <position position="515"/>
    </location>
    <ligand>
        <name>chloride</name>
        <dbReference type="ChEBI" id="CHEBI:17996"/>
        <label>1</label>
    </ligand>
</feature>
<dbReference type="RefSeq" id="XP_052120120.1">
    <property type="nucleotide sequence ID" value="XM_052264160.1"/>
</dbReference>
<dbReference type="KEGG" id="foc:113208755"/>
<evidence type="ECO:0000256" key="8">
    <source>
        <dbReference type="ARBA" id="ARBA00023049"/>
    </source>
</evidence>
<feature type="chain" id="PRO_5044698037" description="Angiotensin-converting enzyme" evidence="22">
    <location>
        <begin position="23"/>
        <end position="657"/>
    </location>
</feature>
<proteinExistence type="inferred from homology"/>
<comment type="catalytic activity">
    <reaction evidence="11">
        <text>Release of a C-terminal dipeptide, oligopeptide-|-Xaa-Yaa, when Xaa is not Pro, and Yaa is neither Asp nor Glu. Thus, conversion of angiotensin I to angiotensin II, with increase in vasoconstrictor activity, but no action on angiotensin II.</text>
        <dbReference type="EC" id="3.4.15.1"/>
    </reaction>
</comment>
<feature type="active site" description="Proton acceptor 1" evidence="13">
    <location>
        <position position="379"/>
    </location>
</feature>
<organism evidence="23 25">
    <name type="scientific">Frankliniella occidentalis</name>
    <name type="common">Western flower thrips</name>
    <name type="synonym">Euthrips occidentalis</name>
    <dbReference type="NCBI Taxonomy" id="133901"/>
    <lineage>
        <taxon>Eukaryota</taxon>
        <taxon>Metazoa</taxon>
        <taxon>Ecdysozoa</taxon>
        <taxon>Arthropoda</taxon>
        <taxon>Hexapoda</taxon>
        <taxon>Insecta</taxon>
        <taxon>Pterygota</taxon>
        <taxon>Neoptera</taxon>
        <taxon>Paraneoptera</taxon>
        <taxon>Thysanoptera</taxon>
        <taxon>Terebrantia</taxon>
        <taxon>Thripoidea</taxon>
        <taxon>Thripidae</taxon>
        <taxon>Frankliniella</taxon>
    </lineage>
</organism>
<comment type="cofactor">
    <cofactor evidence="21">
        <name>Zn(2+)</name>
        <dbReference type="ChEBI" id="CHEBI:29105"/>
    </cofactor>
    <text evidence="21">Binds 1 zinc ion per subunit.</text>
</comment>
<dbReference type="AlphaFoldDB" id="A0A9C6WSG0"/>
<dbReference type="GeneID" id="113208755"/>
<keyword evidence="2 21" id="KW-0121">Carboxypeptidase</keyword>
<sequence length="657" mass="75449">MRTPSALALLSILLCLLPLAPAQPQPQQDSQYQEASQFLREYDREAAAMCFRVTSATWGFSTNVTESNRRRMLEEQALSWKFGRVSWRKATSLSWARISDPAARRQLQILAQEGRNALADDRFAELMQLIADMKDVYARARVCPTTGVPGAATCDWRLEPELSRVLARSRDPTELLRAWTAWHDAVGPQLRAKYVRYVQLANEAARLNGFRDAGEHMRAPYDDPELESEVTQLWAQVSPLYRQLHAYVRRQLHRHYGDLVREDGPLPAHLLGNMWAQSWKNIADLVVPFPDKQGADVTPEMLRQGYTPVRMFQTAEEFFTSLGLKPMSMEFWRHSMLERPVDREAVCRASAWDFCNRKDYRIKQCTEVTMDDLLTIHHEMAHIQYYLHYAEQPYIFRRGANPAFHEAIGDAIGLSVSTPRHLQRIGLLNNITDDYETNINYLLTVALDKVVYLPFAYVVDQWRWRVFSEGVENMNGRWWELRMRHQGVLPPAPRSERDFDPGAKYHVPADTPYLRYFVSLVLQFQIHEALCRAAGHPGPLHTCDIYRSREAGRLLAEVLSLGASRPWRDVIRVATQGATDRLDARPLLDYFQPLALWLRVQNRERGVVGWTTTSQETALFARWARPLTAAAPGCAVAPPHHLLVIFIVFVTTCLSQQ</sequence>
<keyword evidence="7 16" id="KW-0862">Zinc</keyword>
<evidence type="ECO:0000313" key="25">
    <source>
        <dbReference type="RefSeq" id="XP_052120121.1"/>
    </source>
</evidence>
<feature type="binding site" evidence="15">
    <location>
        <position position="221"/>
    </location>
    <ligand>
        <name>chloride</name>
        <dbReference type="ChEBI" id="CHEBI:17996"/>
        <label>1</label>
    </ligand>
</feature>
<feature type="disulfide bond" evidence="17 20">
    <location>
        <begin position="347"/>
        <end position="365"/>
    </location>
</feature>
<feature type="disulfide bond" evidence="17">
    <location>
        <begin position="143"/>
        <end position="154"/>
    </location>
</feature>
<keyword evidence="8 21" id="KW-0482">Metalloprotease</keyword>
<keyword evidence="5 22" id="KW-0732">Signal</keyword>
<feature type="glycosylation site" description="N-linked (GlcNAc...) asparagine" evidence="14">
    <location>
        <position position="63"/>
    </location>
</feature>
<feature type="binding site" evidence="16">
    <location>
        <position position="406"/>
    </location>
    <ligand>
        <name>Zn(2+)</name>
        <dbReference type="ChEBI" id="CHEBI:29105"/>
        <label>1</label>
        <note>catalytic</note>
    </ligand>
</feature>
<keyword evidence="6 21" id="KW-0378">Hydrolase</keyword>
<comment type="similarity">
    <text evidence="1 20 21">Belongs to the peptidase M2 family.</text>
</comment>
<dbReference type="PROSITE" id="PS52011">
    <property type="entry name" value="PEPTIDASE_M2"/>
    <property type="match status" value="1"/>
</dbReference>
<keyword evidence="9 17" id="KW-1015">Disulfide bond</keyword>
<feature type="active site" description="Proton donor 1" evidence="13">
    <location>
        <position position="506"/>
    </location>
</feature>
<dbReference type="RefSeq" id="XP_052120121.1">
    <property type="nucleotide sequence ID" value="XM_052264161.1"/>
</dbReference>
<evidence type="ECO:0000256" key="9">
    <source>
        <dbReference type="ARBA" id="ARBA00023157"/>
    </source>
</evidence>
<dbReference type="CDD" id="cd06461">
    <property type="entry name" value="M2_ACE"/>
    <property type="match status" value="1"/>
</dbReference>
<evidence type="ECO:0000256" key="1">
    <source>
        <dbReference type="ARBA" id="ARBA00008139"/>
    </source>
</evidence>
<evidence type="ECO:0000256" key="13">
    <source>
        <dbReference type="PIRSR" id="PIRSR601548-1"/>
    </source>
</evidence>
<evidence type="ECO:0000256" key="2">
    <source>
        <dbReference type="ARBA" id="ARBA00022645"/>
    </source>
</evidence>
<evidence type="ECO:0000313" key="23">
    <source>
        <dbReference type="Proteomes" id="UP000504606"/>
    </source>
</evidence>